<keyword evidence="3" id="KW-0863">Zinc-finger</keyword>
<comment type="similarity">
    <text evidence="3">Belongs to the AccD/PCCB family.</text>
</comment>
<comment type="cofactor">
    <cofactor evidence="3">
        <name>Zn(2+)</name>
        <dbReference type="ChEBI" id="CHEBI:29105"/>
    </cofactor>
    <text evidence="3">Binds 1 zinc ion per subunit.</text>
</comment>
<dbReference type="Gene3D" id="3.90.226.10">
    <property type="entry name" value="2-enoyl-CoA Hydratase, Chain A, domain 1"/>
    <property type="match status" value="1"/>
</dbReference>
<comment type="subunit">
    <text evidence="1">Acetyl-CoA carboxylase is a heterohexamer composed of biotin carboxyl carrier protein, biotin carboxylase and 2 subunits each of ACCase subunit alpha and ACCase plastid-coded subunit beta (accD).</text>
</comment>
<keyword evidence="3" id="KW-0276">Fatty acid metabolism</keyword>
<feature type="domain" description="CoA carboxyltransferase N-terminal" evidence="5">
    <location>
        <begin position="32"/>
        <end position="302"/>
    </location>
</feature>
<dbReference type="EMBL" id="KM462863">
    <property type="protein sequence ID" value="AIT93547.1"/>
    <property type="molecule type" value="Genomic_DNA"/>
</dbReference>
<evidence type="ECO:0000313" key="6">
    <source>
        <dbReference type="EMBL" id="AIT93547.1"/>
    </source>
</evidence>
<organism evidence="6">
    <name type="scientific">Watanabea reniformis</name>
    <dbReference type="NCBI Taxonomy" id="191674"/>
    <lineage>
        <taxon>Eukaryota</taxon>
        <taxon>Viridiplantae</taxon>
        <taxon>Chlorophyta</taxon>
        <taxon>core chlorophytes</taxon>
        <taxon>Trebouxiophyceae</taxon>
        <taxon>Watanabeales</taxon>
        <taxon>Watanabeaceae</taxon>
        <taxon>Watanabea</taxon>
    </lineage>
</organism>
<feature type="binding site" evidence="3">
    <location>
        <position position="39"/>
    </location>
    <ligand>
        <name>Zn(2+)</name>
        <dbReference type="ChEBI" id="CHEBI:29105"/>
    </ligand>
</feature>
<dbReference type="UniPathway" id="UPA00655">
    <property type="reaction ID" value="UER00711"/>
</dbReference>
<sequence>MSILAWIEDKKRLKLLNAPKYVDSASDSSKGLWTRCDNCGVILYIKHLKENQRVCFGCSYHLQMNSQERVETLLDKDTWRPFDETLSPCDPLEFQDQKEYTDRLEDAQERTGLQDAIQTGSGMVDGIPVALGVMDFDFMGGSMGSVVGEKITRLIEYATQEGLTLILVCASGGARMQEGVFSLMQMAKISSALQVYQSCANLLYLTILTSPTTGGVTASFAMLGDIIFAEPKALIGFAGRRVIEQTLCEELPEDFQTSEYMLHHGLLDLIVPRRFLRQALSETIRLYKDAPFKKTGNIPFGIQNPISFITEEKVRRRWTDLKDRDDTQISSNLLLSGFKKSETIVEGNNNLHPRFDGAREQADLDVGLSLSSTGENKSRLSEIEGFTKSETSPSPAVGRREGLDNSKTQVDGDTSSGIGLDFTHSGEKSSKGGELGSLQSFEASSNNQEGKKLQPGSDVIANKDSSHYRDILTSFQTMFTLFSKEMAVRYLPSPPPLVFDSGEANTFGDPKDAKIHTALELQYNSIGSSNLNQQNSLESLDSSREAGFVNAESFNSTEPSTTSPSPSQPYPPVNVKTSGLYKDKESLGISVEDQRSFQKKGGKEDKLDFSFSSLSDENQNKILANQQPEQESLLKMFRHLSETQIQTQQVSRHEVLTRRGRKEDLDKVKAQSTDFQNSPSFELQETQKEEKGDIEFLNEAIELAAHESVEWRAFYIHQKVSKTSGFLEDFAQYDGDKEGRQILENTLFYKAICKEVEAENTF</sequence>
<dbReference type="PANTHER" id="PTHR42995">
    <property type="entry name" value="ACETYL-COENZYME A CARBOXYLASE CARBOXYL TRANSFERASE SUBUNIT BETA, CHLOROPLASTIC"/>
    <property type="match status" value="1"/>
</dbReference>
<keyword evidence="6" id="KW-0934">Plastid</keyword>
<keyword evidence="6" id="KW-0150">Chloroplast</keyword>
<dbReference type="GO" id="GO:0006633">
    <property type="term" value="P:fatty acid biosynthetic process"/>
    <property type="evidence" value="ECO:0007669"/>
    <property type="project" value="UniProtKB-KW"/>
</dbReference>
<dbReference type="InterPro" id="IPR034733">
    <property type="entry name" value="AcCoA_carboxyl_beta"/>
</dbReference>
<dbReference type="PANTHER" id="PTHR42995:SF5">
    <property type="entry name" value="ACETYL-COENZYME A CARBOXYLASE CARBOXYL TRANSFERASE SUBUNIT BETA, CHLOROPLASTIC"/>
    <property type="match status" value="1"/>
</dbReference>
<dbReference type="GO" id="GO:2001295">
    <property type="term" value="P:malonyl-CoA biosynthetic process"/>
    <property type="evidence" value="ECO:0007669"/>
    <property type="project" value="UniProtKB-UniRule"/>
</dbReference>
<keyword evidence="3" id="KW-0443">Lipid metabolism</keyword>
<dbReference type="InterPro" id="IPR011762">
    <property type="entry name" value="COA_CT_N"/>
</dbReference>
<keyword evidence="3" id="KW-0275">Fatty acid biosynthesis</keyword>
<dbReference type="GO" id="GO:0008270">
    <property type="term" value="F:zinc ion binding"/>
    <property type="evidence" value="ECO:0007669"/>
    <property type="project" value="UniProtKB-UniRule"/>
</dbReference>
<keyword evidence="3" id="KW-0862">Zinc</keyword>
<keyword evidence="3" id="KW-0547">Nucleotide-binding</keyword>
<dbReference type="GO" id="GO:0005524">
    <property type="term" value="F:ATP binding"/>
    <property type="evidence" value="ECO:0007669"/>
    <property type="project" value="UniProtKB-KW"/>
</dbReference>
<evidence type="ECO:0000256" key="4">
    <source>
        <dbReference type="SAM" id="MobiDB-lite"/>
    </source>
</evidence>
<comment type="subunit">
    <text evidence="3">Acetyl-CoA carboxylase is a heterohexamer composed of biotin carboxyl carrier protein, biotin carboxylase and two subunits each of ACCase subunit alpha and ACCase plastid-coded subunit beta (accD).</text>
</comment>
<gene>
    <name evidence="3 6" type="primary">accD</name>
</gene>
<evidence type="ECO:0000256" key="2">
    <source>
        <dbReference type="ARBA" id="ARBA00022679"/>
    </source>
</evidence>
<dbReference type="EC" id="2.1.3.15" evidence="3"/>
<keyword evidence="2 3" id="KW-0808">Transferase</keyword>
<dbReference type="GO" id="GO:0003989">
    <property type="term" value="F:acetyl-CoA carboxylase activity"/>
    <property type="evidence" value="ECO:0007669"/>
    <property type="project" value="InterPro"/>
</dbReference>
<dbReference type="HAMAP" id="MF_01395">
    <property type="entry name" value="AcetylCoA_CT_beta"/>
    <property type="match status" value="1"/>
</dbReference>
<dbReference type="InterPro" id="IPR000438">
    <property type="entry name" value="Acetyl_CoA_COase_Trfase_b_su"/>
</dbReference>
<comment type="catalytic activity">
    <reaction evidence="3">
        <text>N(6)-carboxybiotinyl-L-lysyl-[protein] + acetyl-CoA = N(6)-biotinyl-L-lysyl-[protein] + malonyl-CoA</text>
        <dbReference type="Rhea" id="RHEA:54728"/>
        <dbReference type="Rhea" id="RHEA-COMP:10505"/>
        <dbReference type="Rhea" id="RHEA-COMP:10506"/>
        <dbReference type="ChEBI" id="CHEBI:57288"/>
        <dbReference type="ChEBI" id="CHEBI:57384"/>
        <dbReference type="ChEBI" id="CHEBI:83144"/>
        <dbReference type="ChEBI" id="CHEBI:83145"/>
        <dbReference type="EC" id="2.1.3.15"/>
    </reaction>
</comment>
<feature type="compositionally biased region" description="Polar residues" evidence="4">
    <location>
        <begin position="405"/>
        <end position="417"/>
    </location>
</feature>
<feature type="binding site" evidence="3">
    <location>
        <position position="36"/>
    </location>
    <ligand>
        <name>Zn(2+)</name>
        <dbReference type="ChEBI" id="CHEBI:29105"/>
    </ligand>
</feature>
<feature type="region of interest" description="Disordered" evidence="4">
    <location>
        <begin position="552"/>
        <end position="578"/>
    </location>
</feature>
<feature type="region of interest" description="Disordered" evidence="4">
    <location>
        <begin position="369"/>
        <end position="461"/>
    </location>
</feature>
<feature type="zinc finger region" description="C4-type" evidence="3">
    <location>
        <begin position="36"/>
        <end position="58"/>
    </location>
</feature>
<feature type="binding site" evidence="3">
    <location>
        <position position="58"/>
    </location>
    <ligand>
        <name>Zn(2+)</name>
        <dbReference type="ChEBI" id="CHEBI:29105"/>
    </ligand>
</feature>
<comment type="function">
    <text evidence="3">Component of the acetyl coenzyme A carboxylase (ACC) complex. Biotin carboxylase (BC) catalyzes the carboxylation of biotin on its carrier protein (BCCP) and then the CO(2) group is transferred by the transcarboxylase to acetyl-CoA to form malonyl-CoA.</text>
</comment>
<feature type="binding site" evidence="3">
    <location>
        <position position="55"/>
    </location>
    <ligand>
        <name>Zn(2+)</name>
        <dbReference type="ChEBI" id="CHEBI:29105"/>
    </ligand>
</feature>
<dbReference type="GO" id="GO:0016743">
    <property type="term" value="F:carboxyl- or carbamoyltransferase activity"/>
    <property type="evidence" value="ECO:0007669"/>
    <property type="project" value="UniProtKB-UniRule"/>
</dbReference>
<dbReference type="NCBIfam" id="TIGR00515">
    <property type="entry name" value="accD"/>
    <property type="match status" value="1"/>
</dbReference>
<feature type="compositionally biased region" description="Basic and acidic residues" evidence="4">
    <location>
        <begin position="376"/>
        <end position="387"/>
    </location>
</feature>
<evidence type="ECO:0000256" key="1">
    <source>
        <dbReference type="ARBA" id="ARBA00011842"/>
    </source>
</evidence>
<dbReference type="InterPro" id="IPR029045">
    <property type="entry name" value="ClpP/crotonase-like_dom_sf"/>
</dbReference>
<dbReference type="GO" id="GO:0009570">
    <property type="term" value="C:chloroplast stroma"/>
    <property type="evidence" value="ECO:0007669"/>
    <property type="project" value="UniProtKB-SubCell"/>
</dbReference>
<dbReference type="SUPFAM" id="SSF52096">
    <property type="entry name" value="ClpP/crotonase"/>
    <property type="match status" value="1"/>
</dbReference>
<keyword evidence="3" id="KW-0479">Metal-binding</keyword>
<dbReference type="RefSeq" id="YP_009104923.1">
    <property type="nucleotide sequence ID" value="NC_025526.1"/>
</dbReference>
<reference evidence="6" key="1">
    <citation type="journal article" date="2014" name="BMC Evol. Biol.">
        <title>Chloroplast phylogenomic analysis resolves deep-level relationships within the green algal class Trebouxiophyceae.</title>
        <authorList>
            <person name="Lemieux C."/>
            <person name="Otis C."/>
            <person name="Turmel M."/>
        </authorList>
    </citation>
    <scope>NUCLEOTIDE SEQUENCE</scope>
</reference>
<accession>A0A097KK46</accession>
<proteinExistence type="inferred from homology"/>
<evidence type="ECO:0000256" key="3">
    <source>
        <dbReference type="HAMAP-Rule" id="MF_01395"/>
    </source>
</evidence>
<geneLocation type="chloroplast" evidence="6"/>
<evidence type="ECO:0000259" key="5">
    <source>
        <dbReference type="PROSITE" id="PS50980"/>
    </source>
</evidence>
<dbReference type="AlphaFoldDB" id="A0A097KK46"/>
<dbReference type="GeneID" id="22158530"/>
<dbReference type="PROSITE" id="PS50980">
    <property type="entry name" value="COA_CT_NTER"/>
    <property type="match status" value="1"/>
</dbReference>
<feature type="compositionally biased region" description="Low complexity" evidence="4">
    <location>
        <begin position="553"/>
        <end position="565"/>
    </location>
</feature>
<keyword evidence="3" id="KW-0444">Lipid biosynthesis</keyword>
<dbReference type="Pfam" id="PF01039">
    <property type="entry name" value="Carboxyl_trans"/>
    <property type="match status" value="1"/>
</dbReference>
<name>A0A097KK46_9CHLO</name>
<protein>
    <recommendedName>
        <fullName evidence="3">Acetyl-coenzyme A carboxylase carboxyl transferase subunit beta, chloroplastic</fullName>
        <shortName evidence="3">ACCase subunit beta</shortName>
        <shortName evidence="3">Acetyl-CoA carboxylase carboxyltransferase subunit beta</shortName>
        <ecNumber evidence="3">2.1.3.15</ecNumber>
    </recommendedName>
</protein>
<comment type="subcellular location">
    <subcellularLocation>
        <location evidence="3">Plastid</location>
        <location evidence="3">Chloroplast stroma</location>
    </subcellularLocation>
</comment>
<dbReference type="GO" id="GO:0009317">
    <property type="term" value="C:acetyl-CoA carboxylase complex"/>
    <property type="evidence" value="ECO:0007669"/>
    <property type="project" value="InterPro"/>
</dbReference>
<keyword evidence="3" id="KW-0067">ATP-binding</keyword>
<comment type="pathway">
    <text evidence="3">Lipid metabolism; malonyl-CoA biosynthesis; malonyl-CoA from acetyl-CoA: step 1/1.</text>
</comment>
<dbReference type="PRINTS" id="PR01070">
    <property type="entry name" value="ACCCTRFRASEB"/>
</dbReference>
<feature type="compositionally biased region" description="Polar residues" evidence="4">
    <location>
        <begin position="439"/>
        <end position="448"/>
    </location>
</feature>